<keyword evidence="2" id="KW-0238">DNA-binding</keyword>
<dbReference type="PROSITE" id="PS51257">
    <property type="entry name" value="PROKAR_LIPOPROTEIN"/>
    <property type="match status" value="1"/>
</dbReference>
<keyword evidence="4" id="KW-0812">Transmembrane</keyword>
<name>A0ABS7C601_9BACL</name>
<keyword evidence="4" id="KW-0472">Membrane</keyword>
<organism evidence="6 7">
    <name type="scientific">Paenibacillus sepulcri</name>
    <dbReference type="NCBI Taxonomy" id="359917"/>
    <lineage>
        <taxon>Bacteria</taxon>
        <taxon>Bacillati</taxon>
        <taxon>Bacillota</taxon>
        <taxon>Bacilli</taxon>
        <taxon>Bacillales</taxon>
        <taxon>Paenibacillaceae</taxon>
        <taxon>Paenibacillus</taxon>
    </lineage>
</organism>
<comment type="caution">
    <text evidence="6">The sequence shown here is derived from an EMBL/GenBank/DDBJ whole genome shotgun (WGS) entry which is preliminary data.</text>
</comment>
<evidence type="ECO:0000256" key="2">
    <source>
        <dbReference type="ARBA" id="ARBA00023125"/>
    </source>
</evidence>
<dbReference type="RefSeq" id="WP_210039483.1">
    <property type="nucleotide sequence ID" value="NZ_JBHLVU010000005.1"/>
</dbReference>
<evidence type="ECO:0000313" key="7">
    <source>
        <dbReference type="Proteomes" id="UP001519887"/>
    </source>
</evidence>
<dbReference type="InterPro" id="IPR020449">
    <property type="entry name" value="Tscrpt_reg_AraC-type_HTH"/>
</dbReference>
<dbReference type="SMART" id="SM00342">
    <property type="entry name" value="HTH_ARAC"/>
    <property type="match status" value="1"/>
</dbReference>
<evidence type="ECO:0000313" key="6">
    <source>
        <dbReference type="EMBL" id="MBW7456312.1"/>
    </source>
</evidence>
<proteinExistence type="predicted"/>
<accession>A0ABS7C601</accession>
<keyword evidence="1" id="KW-0805">Transcription regulation</keyword>
<dbReference type="SUPFAM" id="SSF46689">
    <property type="entry name" value="Homeodomain-like"/>
    <property type="match status" value="1"/>
</dbReference>
<feature type="domain" description="HTH araC/xylS-type" evidence="5">
    <location>
        <begin position="648"/>
        <end position="746"/>
    </location>
</feature>
<sequence>MKNTRSWFYKMLFSYLPAFFLLSCVLFLISFLAISENIKKTTVKSTYVFSEQVSQVLENFLQPIERMVTKDILVDTTFIQYFKDHKYGTYENYEIVQKLRSLSLDFPDIDSVYVFRQADHMVLSENMYSDFNQFADKDFILLQLNQNLNASWSEKRMYYDQKARKSSEVVSLVRKVPFLTGDQGIVVVNISVSTIRSLVMNMSSHNINFVNLYDRAGSLIFSTAVEQGKEDTAKGKEIVKVKSDFTNWIISSGIKNAESFSFFSGFAYFWVATCFLTLLVGVLWIVYVTRKNYKPIESIMNRINEFFLNKNYDIFGKGKPDEMRFISMAIDNLLEQSNIFQNQYAEDLIHIRRHLFMELMSGHRAFTLEEWKTNMRRLGQEKNFDEVSFGILEIDKYPEFSVQYSDRDQYLLKFVIQSMVNEMAQNHFISIWCEWITHSRLGILYFLNNKHEQFEEQLSSSIPQMCGTAIAWVNDNLDFTVTIGMSGYTDNLADLPGLLEKASDNLNYKAILGNQRVINSSDIILKPKQDIFTHLQLVHQIVKVYRMGEEWDALFLRFFEEMKMALLSSKDITSLMNYFIFYLDKEMNAVSLEVQSIWTKTALSDLTLMLQKVEMLDELQTRTHQIMKAFEMELRSLRESRANYQLIHEVKKYIEECYANPDLSLAYLSDEFNINSRALSELFKKEYGEKFVDYLVRIRLTRAKELLQSTMEPVQDIAVKVGYVHPFSFIRVFKKVVGMTPGDFRK</sequence>
<keyword evidence="3" id="KW-0804">Transcription</keyword>
<keyword evidence="7" id="KW-1185">Reference proteome</keyword>
<dbReference type="InterPro" id="IPR018062">
    <property type="entry name" value="HTH_AraC-typ_CS"/>
</dbReference>
<dbReference type="PROSITE" id="PS01124">
    <property type="entry name" value="HTH_ARAC_FAMILY_2"/>
    <property type="match status" value="1"/>
</dbReference>
<dbReference type="InterPro" id="IPR009057">
    <property type="entry name" value="Homeodomain-like_sf"/>
</dbReference>
<dbReference type="PRINTS" id="PR00032">
    <property type="entry name" value="HTHARAC"/>
</dbReference>
<dbReference type="PROSITE" id="PS00041">
    <property type="entry name" value="HTH_ARAC_FAMILY_1"/>
    <property type="match status" value="1"/>
</dbReference>
<evidence type="ECO:0000256" key="3">
    <source>
        <dbReference type="ARBA" id="ARBA00023163"/>
    </source>
</evidence>
<evidence type="ECO:0000259" key="5">
    <source>
        <dbReference type="PROSITE" id="PS01124"/>
    </source>
</evidence>
<evidence type="ECO:0000256" key="4">
    <source>
        <dbReference type="SAM" id="Phobius"/>
    </source>
</evidence>
<feature type="transmembrane region" description="Helical" evidence="4">
    <location>
        <begin position="267"/>
        <end position="288"/>
    </location>
</feature>
<feature type="transmembrane region" description="Helical" evidence="4">
    <location>
        <begin position="12"/>
        <end position="34"/>
    </location>
</feature>
<reference evidence="6 7" key="1">
    <citation type="submission" date="2021-07" db="EMBL/GenBank/DDBJ databases">
        <title>Paenibacillus radiodurans sp. nov., isolated from the southeastern edge of Tengger Desert.</title>
        <authorList>
            <person name="Zhang G."/>
        </authorList>
    </citation>
    <scope>NUCLEOTIDE SEQUENCE [LARGE SCALE GENOMIC DNA]</scope>
    <source>
        <strain evidence="6 7">CCM 7311</strain>
    </source>
</reference>
<dbReference type="InterPro" id="IPR018060">
    <property type="entry name" value="HTH_AraC"/>
</dbReference>
<dbReference type="PANTHER" id="PTHR43280">
    <property type="entry name" value="ARAC-FAMILY TRANSCRIPTIONAL REGULATOR"/>
    <property type="match status" value="1"/>
</dbReference>
<evidence type="ECO:0000256" key="1">
    <source>
        <dbReference type="ARBA" id="ARBA00023015"/>
    </source>
</evidence>
<dbReference type="PANTHER" id="PTHR43280:SF28">
    <property type="entry name" value="HTH-TYPE TRANSCRIPTIONAL ACTIVATOR RHAS"/>
    <property type="match status" value="1"/>
</dbReference>
<gene>
    <name evidence="6" type="ORF">K0U00_19955</name>
</gene>
<keyword evidence="4" id="KW-1133">Transmembrane helix</keyword>
<dbReference type="EMBL" id="JAHZIK010000545">
    <property type="protein sequence ID" value="MBW7456312.1"/>
    <property type="molecule type" value="Genomic_DNA"/>
</dbReference>
<dbReference type="Gene3D" id="1.10.10.60">
    <property type="entry name" value="Homeodomain-like"/>
    <property type="match status" value="2"/>
</dbReference>
<dbReference type="Pfam" id="PF12833">
    <property type="entry name" value="HTH_18"/>
    <property type="match status" value="1"/>
</dbReference>
<dbReference type="Proteomes" id="UP001519887">
    <property type="component" value="Unassembled WGS sequence"/>
</dbReference>
<protein>
    <submittedName>
        <fullName evidence="6">AraC family transcriptional regulator</fullName>
    </submittedName>
</protein>